<dbReference type="PROSITE" id="PS00211">
    <property type="entry name" value="ABC_TRANSPORTER_1"/>
    <property type="match status" value="2"/>
</dbReference>
<dbReference type="Gene3D" id="3.40.50.300">
    <property type="entry name" value="P-loop containing nucleotide triphosphate hydrolases"/>
    <property type="match status" value="2"/>
</dbReference>
<keyword evidence="5" id="KW-0067">ATP-binding</keyword>
<dbReference type="OrthoDB" id="66620at2759"/>
<dbReference type="InterPro" id="IPR027417">
    <property type="entry name" value="P-loop_NTPase"/>
</dbReference>
<feature type="compositionally biased region" description="Gly residues" evidence="8">
    <location>
        <begin position="223"/>
        <end position="244"/>
    </location>
</feature>
<gene>
    <name evidence="11" type="ORF">DFQ27_004096</name>
</gene>
<dbReference type="GO" id="GO:0005524">
    <property type="term" value="F:ATP binding"/>
    <property type="evidence" value="ECO:0007669"/>
    <property type="project" value="UniProtKB-KW"/>
</dbReference>
<dbReference type="PANTHER" id="PTHR48041">
    <property type="entry name" value="ABC TRANSPORTER G FAMILY MEMBER 28"/>
    <property type="match status" value="1"/>
</dbReference>
<feature type="compositionally biased region" description="Basic and acidic residues" evidence="8">
    <location>
        <begin position="855"/>
        <end position="865"/>
    </location>
</feature>
<feature type="region of interest" description="Disordered" evidence="8">
    <location>
        <begin position="834"/>
        <end position="865"/>
    </location>
</feature>
<dbReference type="SUPFAM" id="SSF52540">
    <property type="entry name" value="P-loop containing nucleoside triphosphate hydrolases"/>
    <property type="match status" value="2"/>
</dbReference>
<dbReference type="InterPro" id="IPR017871">
    <property type="entry name" value="ABC_transporter-like_CS"/>
</dbReference>
<feature type="transmembrane region" description="Helical" evidence="9">
    <location>
        <begin position="1470"/>
        <end position="1490"/>
    </location>
</feature>
<dbReference type="InterPro" id="IPR050352">
    <property type="entry name" value="ABCG_transporters"/>
</dbReference>
<evidence type="ECO:0000256" key="2">
    <source>
        <dbReference type="ARBA" id="ARBA00022448"/>
    </source>
</evidence>
<evidence type="ECO:0000256" key="5">
    <source>
        <dbReference type="ARBA" id="ARBA00022840"/>
    </source>
</evidence>
<feature type="region of interest" description="Disordered" evidence="8">
    <location>
        <begin position="691"/>
        <end position="726"/>
    </location>
</feature>
<keyword evidence="2" id="KW-0813">Transport</keyword>
<dbReference type="EMBL" id="JAAAJB010000287">
    <property type="protein sequence ID" value="KAG0259354.1"/>
    <property type="molecule type" value="Genomic_DNA"/>
</dbReference>
<dbReference type="PANTHER" id="PTHR48041:SF119">
    <property type="entry name" value="ROA1P"/>
    <property type="match status" value="1"/>
</dbReference>
<dbReference type="SMART" id="SM00382">
    <property type="entry name" value="AAA"/>
    <property type="match status" value="2"/>
</dbReference>
<feature type="transmembrane region" description="Helical" evidence="9">
    <location>
        <begin position="463"/>
        <end position="486"/>
    </location>
</feature>
<feature type="compositionally biased region" description="Low complexity" evidence="8">
    <location>
        <begin position="776"/>
        <end position="793"/>
    </location>
</feature>
<feature type="transmembrane region" description="Helical" evidence="9">
    <location>
        <begin position="1388"/>
        <end position="1406"/>
    </location>
</feature>
<evidence type="ECO:0000256" key="1">
    <source>
        <dbReference type="ARBA" id="ARBA00004141"/>
    </source>
</evidence>
<feature type="transmembrane region" description="Helical" evidence="9">
    <location>
        <begin position="1325"/>
        <end position="1347"/>
    </location>
</feature>
<evidence type="ECO:0000313" key="11">
    <source>
        <dbReference type="EMBL" id="KAG0259354.1"/>
    </source>
</evidence>
<dbReference type="InterPro" id="IPR013525">
    <property type="entry name" value="ABC2_TM"/>
</dbReference>
<feature type="transmembrane region" description="Helical" evidence="9">
    <location>
        <begin position="1242"/>
        <end position="1260"/>
    </location>
</feature>
<feature type="transmembrane region" description="Helical" evidence="9">
    <location>
        <begin position="1353"/>
        <end position="1376"/>
    </location>
</feature>
<feature type="transmembrane region" description="Helical" evidence="9">
    <location>
        <begin position="634"/>
        <end position="652"/>
    </location>
</feature>
<feature type="compositionally biased region" description="Low complexity" evidence="8">
    <location>
        <begin position="1197"/>
        <end position="1208"/>
    </location>
</feature>
<dbReference type="PROSITE" id="PS50893">
    <property type="entry name" value="ABC_TRANSPORTER_2"/>
    <property type="match status" value="2"/>
</dbReference>
<feature type="transmembrane region" description="Helical" evidence="9">
    <location>
        <begin position="506"/>
        <end position="532"/>
    </location>
</feature>
<feature type="compositionally biased region" description="Polar residues" evidence="8">
    <location>
        <begin position="1187"/>
        <end position="1196"/>
    </location>
</feature>
<keyword evidence="6 9" id="KW-1133">Transmembrane helix</keyword>
<dbReference type="InterPro" id="IPR003593">
    <property type="entry name" value="AAA+_ATPase"/>
</dbReference>
<keyword evidence="12" id="KW-1185">Reference proteome</keyword>
<feature type="domain" description="ABC transporter" evidence="10">
    <location>
        <begin position="66"/>
        <end position="347"/>
    </location>
</feature>
<evidence type="ECO:0000256" key="3">
    <source>
        <dbReference type="ARBA" id="ARBA00022692"/>
    </source>
</evidence>
<sequence length="1498" mass="165194">MNSKRPATAPSGPERPDALGGNGPSVEVCVQDLSLSIVSKPMLVTSAARRLRLKAVQAAQWTKNLLQIKSIAASSESSIPSSTRDVTKEGVSILRHVSMAVKPGQVCLLLGSSGAGKTTLLNALAGRIDPSQTAISGSIRFSNKKPSKYWKTGAVGYLDQNDHLQSYLTPRETLEFVANMHTATTRVTPVMKETIERLLLRLGLRDCADRRIGNASEESNGSDGSGHGGGSSSGSGRGQQGISGGEKRRVSVAIQLLTDPSILFCDEPTSGLDAFSSFELMKTLTTLAKDTGKTIVVSIHQPRSEIFQLLAENQGQLVVLSLGETVYSGPIADSLEWFVTGGIAGACPRDMNPFEYMLDMSAVDYSSESLEAFTRKRRQLLVDAWAASTEVGKQEATGDRALPMVIDSDHDAIHQPERGLQAQVRDRAWYTSFMVIHVILGVWMGFIYYGVRAASLALRARASLMLAMAAFQPFLLMTVMVCRGSSDIRIFDRERKDRWYGPVPFIISSMIKNFPLSSLGTLVYSTIVYYIAGLRSDKILYYLVVMLALVAIQFTHAGFYIPYDMIPPYYKWANSISYLSLGFKILLSAEFSDREYECPYQYNGAPDPERCAIFEGNSVLEDFQSKRNYYPLPIAYFLIHTAVYMLLAWIALTLKVVEPSAPSTAGNASGVIFELIISPFLSSNTKAKELAKRTNQKNRSKELETEDDTKTLALFSPSQGSDEKMYKNNHNINETQTPLSFDRTETNVSTETLTAADADADAAAVMNKPSSLRLSLTTNVSSTKTSSSSSSSSARDGATRIDIFRQQLNVREPVEIRLDNVSLSAVTTSRWKVFHGPQQQRQQQQPQQQGPEEPDQAREHSRHDNNNIFTRWIQRHRHRHRHRQTTTKHLLQGVTAVFPAGKLTAILGGSGAGKTSLLNLMLGRSPSNLVRGGGDVWFNGSRNPSLRKVNSVCGYVRQDDSFLLSHLTVRETLQYAAELSMATGATTTTTGEGTTQSYADKMANVEAIMELMGLLECADVLVGNGGDAMACSGGQRRRVSIALQLVLEPSCLVLDEPTTGLDAMTALALVRTLKGVAQTGRTVVCSMHQPRHDIWNEVDHALLLMTEGRVGYAGKATDALRFFAQAGFDLPEHTNPAVDVASINFQSPETEAATREQVDKLAEAFVAYRQKIEQQQQQQEQERHESTTTGSNNDDASSSPPMNNTTSSKLKRRPPYYATFWHATPILARRSFQNVYRQKGLFFNRLLQPLLISLISSLFFNIDDNSPRGLIVRGGFVQQLMLLSFNGLIAGVAVYPMERDLAFHEMSNGIYGGASFMMAYMVNEVPMTILASVIMTAVNRIFAMFQWTLMETVVFFFVCIAYVTTGECLAIIIGSWTKNNGVTINTGIAYVLLFSLMAGVVNPNLVQPLVDMGYISLWKYGTIALTLMETQGLKVDCTASMERRGLCPFRTGEEGLRYIRFHKYKLSESLIAVAGLTILYRFVAWASVLARVKKQKWQ</sequence>
<feature type="compositionally biased region" description="Low complexity" evidence="8">
    <location>
        <begin position="836"/>
        <end position="851"/>
    </location>
</feature>
<evidence type="ECO:0000313" key="12">
    <source>
        <dbReference type="Proteomes" id="UP000807716"/>
    </source>
</evidence>
<comment type="subcellular location">
    <subcellularLocation>
        <location evidence="1">Membrane</location>
        <topology evidence="1">Multi-pass membrane protein</topology>
    </subcellularLocation>
</comment>
<name>A0A9P6U4Y8_9FUNG</name>
<reference evidence="11" key="1">
    <citation type="journal article" date="2020" name="Fungal Divers.">
        <title>Resolving the Mortierellaceae phylogeny through synthesis of multi-gene phylogenetics and phylogenomics.</title>
        <authorList>
            <person name="Vandepol N."/>
            <person name="Liber J."/>
            <person name="Desiro A."/>
            <person name="Na H."/>
            <person name="Kennedy M."/>
            <person name="Barry K."/>
            <person name="Grigoriev I.V."/>
            <person name="Miller A.N."/>
            <person name="O'Donnell K."/>
            <person name="Stajich J.E."/>
            <person name="Bonito G."/>
        </authorList>
    </citation>
    <scope>NUCLEOTIDE SEQUENCE</scope>
    <source>
        <strain evidence="11">BC1065</strain>
    </source>
</reference>
<feature type="region of interest" description="Disordered" evidence="8">
    <location>
        <begin position="1172"/>
        <end position="1210"/>
    </location>
</feature>
<evidence type="ECO:0000256" key="7">
    <source>
        <dbReference type="ARBA" id="ARBA00023136"/>
    </source>
</evidence>
<feature type="region of interest" description="Disordered" evidence="8">
    <location>
        <begin position="1"/>
        <end position="23"/>
    </location>
</feature>
<feature type="region of interest" description="Disordered" evidence="8">
    <location>
        <begin position="776"/>
        <end position="796"/>
    </location>
</feature>
<feature type="domain" description="ABC transporter" evidence="10">
    <location>
        <begin position="876"/>
        <end position="1132"/>
    </location>
</feature>
<keyword evidence="3 9" id="KW-0812">Transmembrane</keyword>
<feature type="region of interest" description="Disordered" evidence="8">
    <location>
        <begin position="214"/>
        <end position="244"/>
    </location>
</feature>
<comment type="caution">
    <text evidence="11">The sequence shown here is derived from an EMBL/GenBank/DDBJ whole genome shotgun (WGS) entry which is preliminary data.</text>
</comment>
<dbReference type="InterPro" id="IPR003439">
    <property type="entry name" value="ABC_transporter-like_ATP-bd"/>
</dbReference>
<evidence type="ECO:0000256" key="6">
    <source>
        <dbReference type="ARBA" id="ARBA00022989"/>
    </source>
</evidence>
<dbReference type="GO" id="GO:0140359">
    <property type="term" value="F:ABC-type transporter activity"/>
    <property type="evidence" value="ECO:0007669"/>
    <property type="project" value="InterPro"/>
</dbReference>
<dbReference type="GO" id="GO:0016020">
    <property type="term" value="C:membrane"/>
    <property type="evidence" value="ECO:0007669"/>
    <property type="project" value="UniProtKB-SubCell"/>
</dbReference>
<dbReference type="GO" id="GO:0016887">
    <property type="term" value="F:ATP hydrolysis activity"/>
    <property type="evidence" value="ECO:0007669"/>
    <property type="project" value="InterPro"/>
</dbReference>
<dbReference type="Proteomes" id="UP000807716">
    <property type="component" value="Unassembled WGS sequence"/>
</dbReference>
<proteinExistence type="predicted"/>
<feature type="transmembrane region" description="Helical" evidence="9">
    <location>
        <begin position="428"/>
        <end position="451"/>
    </location>
</feature>
<feature type="transmembrane region" description="Helical" evidence="9">
    <location>
        <begin position="1280"/>
        <end position="1297"/>
    </location>
</feature>
<keyword evidence="4" id="KW-0547">Nucleotide-binding</keyword>
<organism evidence="11 12">
    <name type="scientific">Actinomortierella ambigua</name>
    <dbReference type="NCBI Taxonomy" id="1343610"/>
    <lineage>
        <taxon>Eukaryota</taxon>
        <taxon>Fungi</taxon>
        <taxon>Fungi incertae sedis</taxon>
        <taxon>Mucoromycota</taxon>
        <taxon>Mortierellomycotina</taxon>
        <taxon>Mortierellomycetes</taxon>
        <taxon>Mortierellales</taxon>
        <taxon>Mortierellaceae</taxon>
        <taxon>Actinomortierella</taxon>
    </lineage>
</organism>
<accession>A0A9P6U4Y8</accession>
<evidence type="ECO:0000256" key="9">
    <source>
        <dbReference type="SAM" id="Phobius"/>
    </source>
</evidence>
<dbReference type="Pfam" id="PF00005">
    <property type="entry name" value="ABC_tran"/>
    <property type="match status" value="2"/>
</dbReference>
<evidence type="ECO:0000256" key="4">
    <source>
        <dbReference type="ARBA" id="ARBA00022741"/>
    </source>
</evidence>
<feature type="transmembrane region" description="Helical" evidence="9">
    <location>
        <begin position="539"/>
        <end position="563"/>
    </location>
</feature>
<protein>
    <recommendedName>
        <fullName evidence="10">ABC transporter domain-containing protein</fullName>
    </recommendedName>
</protein>
<evidence type="ECO:0000259" key="10">
    <source>
        <dbReference type="PROSITE" id="PS50893"/>
    </source>
</evidence>
<evidence type="ECO:0000256" key="8">
    <source>
        <dbReference type="SAM" id="MobiDB-lite"/>
    </source>
</evidence>
<dbReference type="Pfam" id="PF01061">
    <property type="entry name" value="ABC2_membrane"/>
    <property type="match status" value="2"/>
</dbReference>
<keyword evidence="7 9" id="KW-0472">Membrane</keyword>